<dbReference type="Pfam" id="PF18986">
    <property type="entry name" value="DUF5719"/>
    <property type="match status" value="1"/>
</dbReference>
<gene>
    <name evidence="2" type="ORF">CYJ25_01890</name>
</gene>
<comment type="caution">
    <text evidence="2">The sequence shown here is derived from an EMBL/GenBank/DDBJ whole genome shotgun (WGS) entry which is preliminary data.</text>
</comment>
<evidence type="ECO:0000313" key="3">
    <source>
        <dbReference type="Proteomes" id="UP000234545"/>
    </source>
</evidence>
<accession>A0A2I1I7E8</accession>
<feature type="signal peptide" evidence="1">
    <location>
        <begin position="1"/>
        <end position="19"/>
    </location>
</feature>
<organism evidence="2 3">
    <name type="scientific">Schaalia turicensis</name>
    <dbReference type="NCBI Taxonomy" id="131111"/>
    <lineage>
        <taxon>Bacteria</taxon>
        <taxon>Bacillati</taxon>
        <taxon>Actinomycetota</taxon>
        <taxon>Actinomycetes</taxon>
        <taxon>Actinomycetales</taxon>
        <taxon>Actinomycetaceae</taxon>
        <taxon>Schaalia</taxon>
    </lineage>
</organism>
<name>A0A2I1I7E8_9ACTO</name>
<feature type="chain" id="PRO_5038883913" description="Prevent-host-death protein" evidence="1">
    <location>
        <begin position="20"/>
        <end position="470"/>
    </location>
</feature>
<evidence type="ECO:0000313" key="2">
    <source>
        <dbReference type="EMBL" id="PKY67013.1"/>
    </source>
</evidence>
<proteinExistence type="predicted"/>
<dbReference type="InterPro" id="IPR043777">
    <property type="entry name" value="DUF5719"/>
</dbReference>
<keyword evidence="1" id="KW-0732">Signal</keyword>
<dbReference type="AlphaFoldDB" id="A0A2I1I7E8"/>
<evidence type="ECO:0000256" key="1">
    <source>
        <dbReference type="SAM" id="SignalP"/>
    </source>
</evidence>
<reference evidence="2 3" key="1">
    <citation type="submission" date="2017-12" db="EMBL/GenBank/DDBJ databases">
        <title>Phylogenetic diversity of female urinary microbiome.</title>
        <authorList>
            <person name="Thomas-White K."/>
            <person name="Wolfe A.J."/>
        </authorList>
    </citation>
    <scope>NUCLEOTIDE SEQUENCE [LARGE SCALE GENOMIC DNA]</scope>
    <source>
        <strain evidence="2 3">UMB0250</strain>
    </source>
</reference>
<dbReference type="EMBL" id="PKKJ01000001">
    <property type="protein sequence ID" value="PKY67013.1"/>
    <property type="molecule type" value="Genomic_DNA"/>
</dbReference>
<sequence>MTKRMNKPVALLASLGALALLGGAGSATTFLSGEEPTTIETPVITAAPSSVTLACPPGIIDPFASTPATTTTGHIWSTLAPTNGDELARSITTSGAPNEELSVPTGVVITGQGGGELLGLSATGCSLPSGDQWILTGSTYAGNDVVLALANPSATPATVSVTGYGPIGLLDDAPHTLTVPAGKTITVVPSGWYPDEERIALHIESDSAGVSAWAQTSRLDGEIPAGATWSASTKPATQAVFAGLGGETASILRIGVPGEDPASIQVTLIGEDGSKVVEGTELEIDAQTVLDIPLTGIASTASGIMVTSNAPVVSALEQSWDGGKWAQTDQTWTILSNIATANAISKADVPGLTTLSDLVTKELSATPLRATSLESSSGVSDVIAQMVLVNPLTDASSDATVSVAGQEVQVPAGTTTVVDLPRDNGKVTSDQPIYASIVVSATTPNGVVHATWNVGTGGLATQQARVHVGP</sequence>
<protein>
    <recommendedName>
        <fullName evidence="4">Prevent-host-death protein</fullName>
    </recommendedName>
</protein>
<dbReference type="Proteomes" id="UP000234545">
    <property type="component" value="Unassembled WGS sequence"/>
</dbReference>
<dbReference type="RefSeq" id="WP_101627510.1">
    <property type="nucleotide sequence ID" value="NZ_PKKJ01000001.1"/>
</dbReference>
<evidence type="ECO:0008006" key="4">
    <source>
        <dbReference type="Google" id="ProtNLM"/>
    </source>
</evidence>
<dbReference type="OrthoDB" id="3260250at2"/>